<name>A0A378RKP2_MYROD</name>
<gene>
    <name evidence="1" type="ORF">NCTC11179_00368</name>
</gene>
<evidence type="ECO:0000313" key="2">
    <source>
        <dbReference type="Proteomes" id="UP000255024"/>
    </source>
</evidence>
<dbReference type="RefSeq" id="WP_115089904.1">
    <property type="nucleotide sequence ID" value="NZ_CP068107.1"/>
</dbReference>
<keyword evidence="2" id="KW-1185">Reference proteome</keyword>
<reference evidence="1 2" key="1">
    <citation type="submission" date="2018-06" db="EMBL/GenBank/DDBJ databases">
        <authorList>
            <consortium name="Pathogen Informatics"/>
            <person name="Doyle S."/>
        </authorList>
    </citation>
    <scope>NUCLEOTIDE SEQUENCE [LARGE SCALE GENOMIC DNA]</scope>
    <source>
        <strain evidence="1 2">NCTC11179</strain>
    </source>
</reference>
<dbReference type="Proteomes" id="UP000255024">
    <property type="component" value="Unassembled WGS sequence"/>
</dbReference>
<dbReference type="AlphaFoldDB" id="A0A378RKP2"/>
<proteinExistence type="predicted"/>
<organism evidence="1 2">
    <name type="scientific">Myroides odoratus</name>
    <name type="common">Flavobacterium odoratum</name>
    <dbReference type="NCBI Taxonomy" id="256"/>
    <lineage>
        <taxon>Bacteria</taxon>
        <taxon>Pseudomonadati</taxon>
        <taxon>Bacteroidota</taxon>
        <taxon>Flavobacteriia</taxon>
        <taxon>Flavobacteriales</taxon>
        <taxon>Flavobacteriaceae</taxon>
        <taxon>Myroides</taxon>
    </lineage>
</organism>
<sequence length="274" mass="31457">MKHLYNYIGENYPYLFPMDNLVMNESTVEYITTNSSDSQLRGFKAIGQTVASLGSISLLTAMDISSKTFFLAEKIRIRKINSTIVEDGLKYCAKSFSFSKRKGKVLVDVLNNQNQLFYTSELEYVIFDENAFNEVFSSFYTEKIPAESAPINEDLLVNLIEPFCFKIQIPAFTIEQCKGHFDNYPIVPGVFIMDRLLEGIEKFFQLQAEDLQSKKLVVDNLETFLNTATPVNRELSSLVHYRQVSKDSFLFVCTITDKNHKIEFGHFVITVKPY</sequence>
<accession>A0A378RKP2</accession>
<protein>
    <submittedName>
        <fullName evidence="1">Uncharacterized protein</fullName>
    </submittedName>
</protein>
<dbReference type="EMBL" id="UGQL01000001">
    <property type="protein sequence ID" value="STZ26841.1"/>
    <property type="molecule type" value="Genomic_DNA"/>
</dbReference>
<evidence type="ECO:0000313" key="1">
    <source>
        <dbReference type="EMBL" id="STZ26841.1"/>
    </source>
</evidence>